<dbReference type="AlphaFoldDB" id="A0A812RWP4"/>
<protein>
    <recommendedName>
        <fullName evidence="3">Ubiquitin-like domain-containing protein</fullName>
    </recommendedName>
</protein>
<name>A0A812RWP4_9DINO</name>
<dbReference type="CDD" id="cd17039">
    <property type="entry name" value="Ubl_ubiquitin_like"/>
    <property type="match status" value="1"/>
</dbReference>
<accession>A0A812RWP4</accession>
<dbReference type="Gene3D" id="3.10.20.90">
    <property type="entry name" value="Phosphatidylinositol 3-kinase Catalytic Subunit, Chain A, domain 1"/>
    <property type="match status" value="1"/>
</dbReference>
<dbReference type="SUPFAM" id="SSF54236">
    <property type="entry name" value="Ubiquitin-like"/>
    <property type="match status" value="1"/>
</dbReference>
<dbReference type="EMBL" id="CAJNDS010002382">
    <property type="protein sequence ID" value="CAE7456604.1"/>
    <property type="molecule type" value="Genomic_DNA"/>
</dbReference>
<dbReference type="Proteomes" id="UP000604046">
    <property type="component" value="Unassembled WGS sequence"/>
</dbReference>
<sequence>MQIKVYYSADAGKFASLSVQPTDTVKAVKQKIIALHAPPDWANEALLSEKGSQNYFENRKQLAQCGVQDGATLKFAYARNLTTLEKVELSCQGVGTGTYQLPAMAISTLPAEFSGA</sequence>
<evidence type="ECO:0008006" key="3">
    <source>
        <dbReference type="Google" id="ProtNLM"/>
    </source>
</evidence>
<keyword evidence="2" id="KW-1185">Reference proteome</keyword>
<dbReference type="InterPro" id="IPR029071">
    <property type="entry name" value="Ubiquitin-like_domsf"/>
</dbReference>
<gene>
    <name evidence="1" type="ORF">SNAT2548_LOCUS25200</name>
</gene>
<dbReference type="OrthoDB" id="414189at2759"/>
<comment type="caution">
    <text evidence="1">The sequence shown here is derived from an EMBL/GenBank/DDBJ whole genome shotgun (WGS) entry which is preliminary data.</text>
</comment>
<proteinExistence type="predicted"/>
<evidence type="ECO:0000313" key="1">
    <source>
        <dbReference type="EMBL" id="CAE7456604.1"/>
    </source>
</evidence>
<reference evidence="1" key="1">
    <citation type="submission" date="2021-02" db="EMBL/GenBank/DDBJ databases">
        <authorList>
            <person name="Dougan E. K."/>
            <person name="Rhodes N."/>
            <person name="Thang M."/>
            <person name="Chan C."/>
        </authorList>
    </citation>
    <scope>NUCLEOTIDE SEQUENCE</scope>
</reference>
<organism evidence="1 2">
    <name type="scientific">Symbiodinium natans</name>
    <dbReference type="NCBI Taxonomy" id="878477"/>
    <lineage>
        <taxon>Eukaryota</taxon>
        <taxon>Sar</taxon>
        <taxon>Alveolata</taxon>
        <taxon>Dinophyceae</taxon>
        <taxon>Suessiales</taxon>
        <taxon>Symbiodiniaceae</taxon>
        <taxon>Symbiodinium</taxon>
    </lineage>
</organism>
<evidence type="ECO:0000313" key="2">
    <source>
        <dbReference type="Proteomes" id="UP000604046"/>
    </source>
</evidence>